<gene>
    <name evidence="6" type="ORF">ABB05_08080</name>
</gene>
<dbReference type="PANTHER" id="PTHR22617:SF23">
    <property type="entry name" value="CHEMOTAXIS PROTEIN CHEW"/>
    <property type="match status" value="1"/>
</dbReference>
<dbReference type="STRING" id="217031.ABB05_08080"/>
<dbReference type="GO" id="GO:0007165">
    <property type="term" value="P:signal transduction"/>
    <property type="evidence" value="ECO:0007669"/>
    <property type="project" value="InterPro"/>
</dbReference>
<evidence type="ECO:0000259" key="5">
    <source>
        <dbReference type="PROSITE" id="PS50851"/>
    </source>
</evidence>
<keyword evidence="7" id="KW-1185">Reference proteome</keyword>
<dbReference type="OrthoDB" id="9794382at2"/>
<name>A0A177ZYY2_9BACI</name>
<keyword evidence="4" id="KW-0145">Chemotaxis</keyword>
<evidence type="ECO:0000313" key="6">
    <source>
        <dbReference type="EMBL" id="OAK72540.1"/>
    </source>
</evidence>
<dbReference type="Gene3D" id="2.40.50.180">
    <property type="entry name" value="CheA-289, Domain 4"/>
    <property type="match status" value="1"/>
</dbReference>
<comment type="subcellular location">
    <subcellularLocation>
        <location evidence="1">Cytoplasm</location>
    </subcellularLocation>
</comment>
<protein>
    <recommendedName>
        <fullName evidence="2">Chemotaxis protein CheW</fullName>
    </recommendedName>
</protein>
<evidence type="ECO:0000256" key="1">
    <source>
        <dbReference type="ARBA" id="ARBA00004496"/>
    </source>
</evidence>
<dbReference type="PROSITE" id="PS50851">
    <property type="entry name" value="CHEW"/>
    <property type="match status" value="1"/>
</dbReference>
<evidence type="ECO:0000256" key="4">
    <source>
        <dbReference type="ARBA" id="ARBA00022500"/>
    </source>
</evidence>
<dbReference type="FunFam" id="2.40.50.180:FF:000002">
    <property type="entry name" value="Chemotaxis protein CheW"/>
    <property type="match status" value="1"/>
</dbReference>
<dbReference type="Pfam" id="PF01584">
    <property type="entry name" value="CheW"/>
    <property type="match status" value="1"/>
</dbReference>
<dbReference type="SUPFAM" id="SSF50341">
    <property type="entry name" value="CheW-like"/>
    <property type="match status" value="1"/>
</dbReference>
<dbReference type="PANTHER" id="PTHR22617">
    <property type="entry name" value="CHEMOTAXIS SENSOR HISTIDINE KINASE-RELATED"/>
    <property type="match status" value="1"/>
</dbReference>
<accession>A0A177ZYY2</accession>
<dbReference type="PATRIC" id="fig|217031.6.peg.1710"/>
<evidence type="ECO:0000256" key="2">
    <source>
        <dbReference type="ARBA" id="ARBA00021483"/>
    </source>
</evidence>
<comment type="caution">
    <text evidence="6">The sequence shown here is derived from an EMBL/GenBank/DDBJ whole genome shotgun (WGS) entry which is preliminary data.</text>
</comment>
<reference evidence="6 7" key="1">
    <citation type="submission" date="2015-05" db="EMBL/GenBank/DDBJ databases">
        <title>Comparison of genome.</title>
        <authorList>
            <person name="Zheng Z."/>
            <person name="Sun M."/>
        </authorList>
    </citation>
    <scope>NUCLEOTIDE SEQUENCE [LARGE SCALE GENOMIC DNA]</scope>
    <source>
        <strain evidence="6 7">G25-74</strain>
    </source>
</reference>
<feature type="domain" description="CheW-like" evidence="5">
    <location>
        <begin position="10"/>
        <end position="150"/>
    </location>
</feature>
<evidence type="ECO:0000313" key="7">
    <source>
        <dbReference type="Proteomes" id="UP000077881"/>
    </source>
</evidence>
<keyword evidence="3" id="KW-0963">Cytoplasm</keyword>
<dbReference type="AlphaFoldDB" id="A0A177ZYY2"/>
<dbReference type="SMART" id="SM00260">
    <property type="entry name" value="CheW"/>
    <property type="match status" value="1"/>
</dbReference>
<dbReference type="GO" id="GO:0006935">
    <property type="term" value="P:chemotaxis"/>
    <property type="evidence" value="ECO:0007669"/>
    <property type="project" value="UniProtKB-KW"/>
</dbReference>
<evidence type="ECO:0000256" key="3">
    <source>
        <dbReference type="ARBA" id="ARBA00022490"/>
    </source>
</evidence>
<sequence>MVNEAVIESEKKVIVFNLNQKEYCISAEYVTAIEKMLHITRVPNMPSFIKGVINLRGIIIPIIDLKQRFEIGDHDHSDNTRIIIVTWDDITVGMIVDEANDVLDIPVKAIEPCPNVAGSIAEEYISGVANIDHRLLILLDLELTIKPPELRKMNNGV</sequence>
<dbReference type="InterPro" id="IPR039315">
    <property type="entry name" value="CheW"/>
</dbReference>
<dbReference type="Gene3D" id="2.30.30.40">
    <property type="entry name" value="SH3 Domains"/>
    <property type="match status" value="1"/>
</dbReference>
<dbReference type="InterPro" id="IPR036061">
    <property type="entry name" value="CheW-like_dom_sf"/>
</dbReference>
<dbReference type="EMBL" id="LDJR01000037">
    <property type="protein sequence ID" value="OAK72540.1"/>
    <property type="molecule type" value="Genomic_DNA"/>
</dbReference>
<proteinExistence type="predicted"/>
<dbReference type="GO" id="GO:0005829">
    <property type="term" value="C:cytosol"/>
    <property type="evidence" value="ECO:0007669"/>
    <property type="project" value="TreeGrafter"/>
</dbReference>
<dbReference type="InterPro" id="IPR002545">
    <property type="entry name" value="CheW-lke_dom"/>
</dbReference>
<dbReference type="Proteomes" id="UP000077881">
    <property type="component" value="Unassembled WGS sequence"/>
</dbReference>
<organism evidence="6 7">
    <name type="scientific">Lederbergia galactosidilytica</name>
    <dbReference type="NCBI Taxonomy" id="217031"/>
    <lineage>
        <taxon>Bacteria</taxon>
        <taxon>Bacillati</taxon>
        <taxon>Bacillota</taxon>
        <taxon>Bacilli</taxon>
        <taxon>Bacillales</taxon>
        <taxon>Bacillaceae</taxon>
        <taxon>Lederbergia</taxon>
    </lineage>
</organism>